<feature type="compositionally biased region" description="Basic and acidic residues" evidence="2">
    <location>
        <begin position="272"/>
        <end position="282"/>
    </location>
</feature>
<dbReference type="Proteomes" id="UP000002038">
    <property type="component" value="Unassembled WGS sequence"/>
</dbReference>
<feature type="coiled-coil region" evidence="1">
    <location>
        <begin position="422"/>
        <end position="449"/>
    </location>
</feature>
<evidence type="ECO:0000313" key="4">
    <source>
        <dbReference type="Proteomes" id="UP000002038"/>
    </source>
</evidence>
<keyword evidence="4" id="KW-1185">Reference proteome</keyword>
<dbReference type="OrthoDB" id="4188333at2759"/>
<organism evidence="3 4">
    <name type="scientific">Blastomyces gilchristii (strain SLH14081)</name>
    <name type="common">Blastomyces dermatitidis</name>
    <dbReference type="NCBI Taxonomy" id="559298"/>
    <lineage>
        <taxon>Eukaryota</taxon>
        <taxon>Fungi</taxon>
        <taxon>Dikarya</taxon>
        <taxon>Ascomycota</taxon>
        <taxon>Pezizomycotina</taxon>
        <taxon>Eurotiomycetes</taxon>
        <taxon>Eurotiomycetidae</taxon>
        <taxon>Onygenales</taxon>
        <taxon>Ajellomycetaceae</taxon>
        <taxon>Blastomyces</taxon>
    </lineage>
</organism>
<dbReference type="AlphaFoldDB" id="A0A179V2W8"/>
<feature type="region of interest" description="Disordered" evidence="2">
    <location>
        <begin position="1"/>
        <end position="143"/>
    </location>
</feature>
<dbReference type="RefSeq" id="XP_031581041.1">
    <property type="nucleotide sequence ID" value="XM_031723747.1"/>
</dbReference>
<accession>A0A179V2W8</accession>
<sequence>MQRVKSLVHREPKESGKSASHIQRARSRRVSDAVLAGQGSHLADLRSSAAPEKVQPRYPDEEAAFASRPSSPEPHHRRIDSGVAGLESSQQESKALVNGPPTGATAGGTSRGQNAPLLKASMRTQERSTRPGGVATAQKQQIGARKVGVTDEMKAAASAAASAYFRRIPNAPGETMRSGKAVHRLNKSQEPPISAWGKGRECRPLAHDPLAGVPWRDSSTLGYYANPASPPSRVRKKELQRLAQPEPRAAETGQTGKAEYEPERYSGMMKEPGTEEPERQYERPLGMEAPVEEKAYVVPSTEGQAMPQGGGRRPHETELERPTGEGLEVPLEAPMQPTAVGPPQSARVPQPEHEYVTAEEIAAREEATRRAVIEETTAKRKAAEQLAAREAVTQEAATRENIARETAQYEVAAMEQATREAYARENAARESAEAELAVLEEATRQAVAREAAARDAAAATIQSTEAATREAVANETLAKQTVTERMSTKETVTREAVAREAAAREAANMEAAIKHANTREVAAEEVAVREAALREGGFDEAIARDAALREVAAEEAAAIRAEGGEDFMQQEPGPGDTLGREPGPGSVAAGGAFAEGPPPEQMATGGAAPSAIPADAGAPAAPVAVPVNQPSSAEQNLGAQVEEQRQGVAPPAGRRPSNEEKELEKQRTKEERKLEKQRTKEEKKLEKQRTKEEKALQKQRTEQEQKLKREGSEEEKSRQTQLKKEQKETERQKVKAQKQLKKSRKKQEREAKRQGQQDNSLLSKIRRSIRGERPADYGVERTVPDSAPATHT</sequence>
<feature type="compositionally biased region" description="Basic and acidic residues" evidence="2">
    <location>
        <begin position="313"/>
        <end position="323"/>
    </location>
</feature>
<keyword evidence="1" id="KW-0175">Coiled coil</keyword>
<dbReference type="STRING" id="559298.A0A179V2W8"/>
<dbReference type="EMBL" id="GG657476">
    <property type="protein sequence ID" value="OAT13672.1"/>
    <property type="molecule type" value="Genomic_DNA"/>
</dbReference>
<feature type="compositionally biased region" description="Basic and acidic residues" evidence="2">
    <location>
        <begin position="769"/>
        <end position="783"/>
    </location>
</feature>
<evidence type="ECO:0000256" key="1">
    <source>
        <dbReference type="SAM" id="Coils"/>
    </source>
</evidence>
<evidence type="ECO:0000256" key="2">
    <source>
        <dbReference type="SAM" id="MobiDB-lite"/>
    </source>
</evidence>
<feature type="region of interest" description="Disordered" evidence="2">
    <location>
        <begin position="554"/>
        <end position="792"/>
    </location>
</feature>
<dbReference type="KEGG" id="bgh:BDBG_08828"/>
<gene>
    <name evidence="3" type="ORF">BDBG_08828</name>
</gene>
<proteinExistence type="predicted"/>
<dbReference type="GeneID" id="8508494"/>
<dbReference type="EMBL" id="GG657476">
    <property type="protein sequence ID" value="OAT13671.1"/>
    <property type="molecule type" value="Genomic_DNA"/>
</dbReference>
<dbReference type="VEuPathDB" id="FungiDB:BDBG_08828"/>
<reference evidence="4" key="2">
    <citation type="journal article" date="2015" name="PLoS Genet.">
        <title>The dynamic genome and transcriptome of the human fungal pathogen Blastomyces and close relative Emmonsia.</title>
        <authorList>
            <person name="Munoz J.F."/>
            <person name="Gauthier G.M."/>
            <person name="Desjardins C.A."/>
            <person name="Gallo J.E."/>
            <person name="Holder J."/>
            <person name="Sullivan T.D."/>
            <person name="Marty A.J."/>
            <person name="Carmen J.C."/>
            <person name="Chen Z."/>
            <person name="Ding L."/>
            <person name="Gujja S."/>
            <person name="Magrini V."/>
            <person name="Misas E."/>
            <person name="Mitreva M."/>
            <person name="Priest M."/>
            <person name="Saif S."/>
            <person name="Whiston E.A."/>
            <person name="Young S."/>
            <person name="Zeng Q."/>
            <person name="Goldman W.E."/>
            <person name="Mardis E.R."/>
            <person name="Taylor J.W."/>
            <person name="McEwen J.G."/>
            <person name="Clay O.K."/>
            <person name="Klein B.S."/>
            <person name="Cuomo C.A."/>
        </authorList>
    </citation>
    <scope>NUCLEOTIDE SEQUENCE [LARGE SCALE GENOMIC DNA]</scope>
    <source>
        <strain evidence="4">SLH14081</strain>
    </source>
</reference>
<feature type="compositionally biased region" description="Basic and acidic residues" evidence="2">
    <location>
        <begin position="656"/>
        <end position="733"/>
    </location>
</feature>
<protein>
    <submittedName>
        <fullName evidence="3">Uncharacterized protein</fullName>
    </submittedName>
</protein>
<feature type="compositionally biased region" description="Low complexity" evidence="2">
    <location>
        <begin position="605"/>
        <end position="633"/>
    </location>
</feature>
<evidence type="ECO:0000313" key="3">
    <source>
        <dbReference type="EMBL" id="OAT13671.1"/>
    </source>
</evidence>
<dbReference type="RefSeq" id="XP_031581042.1">
    <property type="nucleotide sequence ID" value="XM_031723748.1"/>
</dbReference>
<name>A0A179V2W8_BLAGS</name>
<feature type="compositionally biased region" description="Basic residues" evidence="2">
    <location>
        <begin position="734"/>
        <end position="746"/>
    </location>
</feature>
<feature type="region of interest" description="Disordered" evidence="2">
    <location>
        <begin position="222"/>
        <end position="354"/>
    </location>
</feature>
<reference evidence="3" key="1">
    <citation type="submission" date="2009-02" db="EMBL/GenBank/DDBJ databases">
        <title>The Genome Sequence of Blastomyces dermatitidis strain SLH14081.</title>
        <authorList>
            <consortium name="The Broad Institute Genome Sequencing Platform"/>
            <consortium name="Broad Institute Microbial Sequencing Center."/>
            <person name="Champion M."/>
            <person name="Cuomo C."/>
            <person name="Ma L.-J."/>
            <person name="Henn M.R."/>
            <person name="Klein B."/>
            <person name="Goldman B."/>
            <person name="Young S."/>
            <person name="Kodira C.D."/>
            <person name="Zeng Q."/>
            <person name="Koehrsen M."/>
            <person name="Alvarado L."/>
            <person name="Berlin A.M."/>
            <person name="Heiman D.I."/>
            <person name="Hepburn T.A."/>
            <person name="Saif S."/>
            <person name="Shea T.D."/>
            <person name="Shenoy N."/>
            <person name="Sykes S."/>
            <person name="Galagan J."/>
            <person name="Nusbaum C."/>
            <person name="Birren B."/>
        </authorList>
    </citation>
    <scope>NUCLEOTIDE SEQUENCE</scope>
    <source>
        <strain evidence="3">SLH14081</strain>
    </source>
</reference>
<feature type="region of interest" description="Disordered" evidence="2">
    <location>
        <begin position="170"/>
        <end position="200"/>
    </location>
</feature>